<keyword evidence="2" id="KW-0539">Nucleus</keyword>
<dbReference type="GO" id="GO:0003677">
    <property type="term" value="F:DNA binding"/>
    <property type="evidence" value="ECO:0007669"/>
    <property type="project" value="InterPro"/>
</dbReference>
<dbReference type="InterPro" id="IPR036864">
    <property type="entry name" value="Zn2-C6_fun-type_DNA-bd_sf"/>
</dbReference>
<dbReference type="Gene3D" id="4.10.240.10">
    <property type="entry name" value="Zn(2)-C6 fungal-type DNA-binding domain"/>
    <property type="match status" value="1"/>
</dbReference>
<dbReference type="PROSITE" id="PS50048">
    <property type="entry name" value="ZN2_CY6_FUNGAL_2"/>
    <property type="match status" value="1"/>
</dbReference>
<dbReference type="HOGENOM" id="CLU_006019_0_1_1"/>
<dbReference type="Pfam" id="PF00172">
    <property type="entry name" value="Zn_clus"/>
    <property type="match status" value="1"/>
</dbReference>
<dbReference type="CDD" id="cd12148">
    <property type="entry name" value="fungal_TF_MHR"/>
    <property type="match status" value="1"/>
</dbReference>
<dbReference type="SMART" id="SM00906">
    <property type="entry name" value="Fungal_trans"/>
    <property type="match status" value="1"/>
</dbReference>
<dbReference type="InterPro" id="IPR007219">
    <property type="entry name" value="XnlR_reg_dom"/>
</dbReference>
<dbReference type="Pfam" id="PF04082">
    <property type="entry name" value="Fungal_trans"/>
    <property type="match status" value="1"/>
</dbReference>
<accession>A0A0C9SKR7</accession>
<dbReference type="InterPro" id="IPR050987">
    <property type="entry name" value="AtrR-like"/>
</dbReference>
<dbReference type="Proteomes" id="UP000053263">
    <property type="component" value="Unassembled WGS sequence"/>
</dbReference>
<dbReference type="InterPro" id="IPR001138">
    <property type="entry name" value="Zn2Cys6_DnaBD"/>
</dbReference>
<proteinExistence type="predicted"/>
<dbReference type="CDD" id="cd00067">
    <property type="entry name" value="GAL4"/>
    <property type="match status" value="1"/>
</dbReference>
<dbReference type="SMART" id="SM00066">
    <property type="entry name" value="GAL4"/>
    <property type="match status" value="1"/>
</dbReference>
<evidence type="ECO:0000256" key="1">
    <source>
        <dbReference type="ARBA" id="ARBA00022723"/>
    </source>
</evidence>
<gene>
    <name evidence="4" type="ORF">PLICRDRAFT_147507</name>
</gene>
<sequence>MAASQQGLKKRRIELACDFCRNRKIRCDGLTDAGKCSNCVNFSAQCTFAKPKTSNGQARGRGDLKRRLEKLESLLANPRPTGDFSRELGVCVHPSWFTDAPPGSSLGLPDITAPSPFLGTSDGADVFDESFENSQSDSDDGDGTGCLGEQLSQLHLKDRFVGKSSGVKLVQRVQEMQQEHCDGAHNQDILMHLRSRFWGMTPWEQFLPLPERHEFLFPEADLMNALTDLYFTRLNIYFPLLHRPTFERGIAERLHVRDNRFGSTVLLVCALGARYSSDPRVRLTHETDPNSAGWQWFNQVHSYKSIYASPTAYELQTICMSAMFLQASSAPQVAWTLIGSGVRLAVSSGAHMRTSNHGRTTMKDELLKRAFWVLVCLDRSASADLGRPCAIQDEDFDLDLPENCDDAYWENFEHPEQSFKQPPEQPSEIAFFICLVKLNQMIVSALMNIYSANKSKITPASNSETLVAELDSALNKWIDDIPDHLRWDPSREDPIFFNQSATLYCSYYYVQILVHRRYINKASTFSLSSFAICNNAARSCCRIIALQHQRYPDSVPIQYSLSALFSSCIVLLLNMWSGRRSGLLTDTAQEIEGVHKCMAVLKSLEGRWHVAGRLWDVIHGLVAVGELPLSDANLANSRKRRHSESSDSLFAEKRKPIVSDDLSRLPHGQLSFDPVPTGMDFAKWLSTDTPARTECSVSSMKTPLSRNGTTGASQMNLVDSFQLAQANAHAAHDLGEVPSQPQIYAERNEMHFPDATDVWSSAPTGFEGNDWGAYIMDMLEPGSGS</sequence>
<dbReference type="EMBL" id="KN832572">
    <property type="protein sequence ID" value="KII84206.1"/>
    <property type="molecule type" value="Genomic_DNA"/>
</dbReference>
<keyword evidence="5" id="KW-1185">Reference proteome</keyword>
<dbReference type="GO" id="GO:0006351">
    <property type="term" value="P:DNA-templated transcription"/>
    <property type="evidence" value="ECO:0007669"/>
    <property type="project" value="InterPro"/>
</dbReference>
<evidence type="ECO:0000259" key="3">
    <source>
        <dbReference type="PROSITE" id="PS50048"/>
    </source>
</evidence>
<evidence type="ECO:0000313" key="5">
    <source>
        <dbReference type="Proteomes" id="UP000053263"/>
    </source>
</evidence>
<organism evidence="4 5">
    <name type="scientific">Plicaturopsis crispa FD-325 SS-3</name>
    <dbReference type="NCBI Taxonomy" id="944288"/>
    <lineage>
        <taxon>Eukaryota</taxon>
        <taxon>Fungi</taxon>
        <taxon>Dikarya</taxon>
        <taxon>Basidiomycota</taxon>
        <taxon>Agaricomycotina</taxon>
        <taxon>Agaricomycetes</taxon>
        <taxon>Agaricomycetidae</taxon>
        <taxon>Amylocorticiales</taxon>
        <taxon>Amylocorticiaceae</taxon>
        <taxon>Plicatura</taxon>
        <taxon>Plicaturopsis crispa</taxon>
    </lineage>
</organism>
<dbReference type="AlphaFoldDB" id="A0A0C9SKR7"/>
<feature type="domain" description="Zn(2)-C6 fungal-type" evidence="3">
    <location>
        <begin position="16"/>
        <end position="48"/>
    </location>
</feature>
<dbReference type="PROSITE" id="PS00463">
    <property type="entry name" value="ZN2_CY6_FUNGAL_1"/>
    <property type="match status" value="1"/>
</dbReference>
<dbReference type="SUPFAM" id="SSF57701">
    <property type="entry name" value="Zn2/Cys6 DNA-binding domain"/>
    <property type="match status" value="1"/>
</dbReference>
<dbReference type="OrthoDB" id="4456959at2759"/>
<dbReference type="GO" id="GO:0000981">
    <property type="term" value="F:DNA-binding transcription factor activity, RNA polymerase II-specific"/>
    <property type="evidence" value="ECO:0007669"/>
    <property type="project" value="InterPro"/>
</dbReference>
<dbReference type="PANTHER" id="PTHR46910:SF38">
    <property type="entry name" value="ZN(2)-C6 FUNGAL-TYPE DOMAIN-CONTAINING PROTEIN"/>
    <property type="match status" value="1"/>
</dbReference>
<dbReference type="PANTHER" id="PTHR46910">
    <property type="entry name" value="TRANSCRIPTION FACTOR PDR1"/>
    <property type="match status" value="1"/>
</dbReference>
<reference evidence="4 5" key="1">
    <citation type="submission" date="2014-06" db="EMBL/GenBank/DDBJ databases">
        <title>Evolutionary Origins and Diversification of the Mycorrhizal Mutualists.</title>
        <authorList>
            <consortium name="DOE Joint Genome Institute"/>
            <consortium name="Mycorrhizal Genomics Consortium"/>
            <person name="Kohler A."/>
            <person name="Kuo A."/>
            <person name="Nagy L.G."/>
            <person name="Floudas D."/>
            <person name="Copeland A."/>
            <person name="Barry K.W."/>
            <person name="Cichocki N."/>
            <person name="Veneault-Fourrey C."/>
            <person name="LaButti K."/>
            <person name="Lindquist E.A."/>
            <person name="Lipzen A."/>
            <person name="Lundell T."/>
            <person name="Morin E."/>
            <person name="Murat C."/>
            <person name="Riley R."/>
            <person name="Ohm R."/>
            <person name="Sun H."/>
            <person name="Tunlid A."/>
            <person name="Henrissat B."/>
            <person name="Grigoriev I.V."/>
            <person name="Hibbett D.S."/>
            <person name="Martin F."/>
        </authorList>
    </citation>
    <scope>NUCLEOTIDE SEQUENCE [LARGE SCALE GENOMIC DNA]</scope>
    <source>
        <strain evidence="4 5">FD-325 SS-3</strain>
    </source>
</reference>
<name>A0A0C9SKR7_PLICR</name>
<evidence type="ECO:0000313" key="4">
    <source>
        <dbReference type="EMBL" id="KII84206.1"/>
    </source>
</evidence>
<keyword evidence="1" id="KW-0479">Metal-binding</keyword>
<evidence type="ECO:0000256" key="2">
    <source>
        <dbReference type="ARBA" id="ARBA00023242"/>
    </source>
</evidence>
<protein>
    <recommendedName>
        <fullName evidence="3">Zn(2)-C6 fungal-type domain-containing protein</fullName>
    </recommendedName>
</protein>
<dbReference type="GO" id="GO:0008270">
    <property type="term" value="F:zinc ion binding"/>
    <property type="evidence" value="ECO:0007669"/>
    <property type="project" value="InterPro"/>
</dbReference>